<proteinExistence type="predicted"/>
<gene>
    <name evidence="2" type="ORF">H4Q31_03950</name>
</gene>
<dbReference type="AlphaFoldDB" id="A0A841T8U7"/>
<dbReference type="RefSeq" id="WP_185177770.1">
    <property type="nucleotide sequence ID" value="NZ_CBCSEP010000004.1"/>
</dbReference>
<dbReference type="Proteomes" id="UP000574133">
    <property type="component" value="Unassembled WGS sequence"/>
</dbReference>
<keyword evidence="3" id="KW-1185">Reference proteome</keyword>
<accession>A0A841T8U7</accession>
<sequence length="113" mass="12934">MDRADVIELFIELKTAYPNFDDSDENIDLHFKYLKDFPFGDAMKNVEKHILTERFPPTIADIRGRLGDLADSQRSKEAAESFAAQIELWKRNAAPPPDGYWETMKAKLRGDSA</sequence>
<dbReference type="Gene3D" id="1.10.8.200">
    <property type="entry name" value="Replisome organizer (g39p helicase loader/inhibitor protein)"/>
    <property type="match status" value="1"/>
</dbReference>
<evidence type="ECO:0000313" key="2">
    <source>
        <dbReference type="EMBL" id="MBB6676476.1"/>
    </source>
</evidence>
<organism evidence="2 3">
    <name type="scientific">Cohnella lubricantis</name>
    <dbReference type="NCBI Taxonomy" id="2163172"/>
    <lineage>
        <taxon>Bacteria</taxon>
        <taxon>Bacillati</taxon>
        <taxon>Bacillota</taxon>
        <taxon>Bacilli</taxon>
        <taxon>Bacillales</taxon>
        <taxon>Paenibacillaceae</taxon>
        <taxon>Cohnella</taxon>
    </lineage>
</organism>
<dbReference type="EMBL" id="JACJVN010000017">
    <property type="protein sequence ID" value="MBB6676476.1"/>
    <property type="molecule type" value="Genomic_DNA"/>
</dbReference>
<feature type="region of interest" description="Disordered" evidence="1">
    <location>
        <begin position="93"/>
        <end position="113"/>
    </location>
</feature>
<evidence type="ECO:0000313" key="3">
    <source>
        <dbReference type="Proteomes" id="UP000574133"/>
    </source>
</evidence>
<name>A0A841T8U7_9BACL</name>
<protein>
    <recommendedName>
        <fullName evidence="4">Replicative helicase inhibitor G39P N-terminal domain-containing protein</fullName>
    </recommendedName>
</protein>
<evidence type="ECO:0008006" key="4">
    <source>
        <dbReference type="Google" id="ProtNLM"/>
    </source>
</evidence>
<evidence type="ECO:0000256" key="1">
    <source>
        <dbReference type="SAM" id="MobiDB-lite"/>
    </source>
</evidence>
<comment type="caution">
    <text evidence="2">The sequence shown here is derived from an EMBL/GenBank/DDBJ whole genome shotgun (WGS) entry which is preliminary data.</text>
</comment>
<reference evidence="2 3" key="1">
    <citation type="submission" date="2020-08" db="EMBL/GenBank/DDBJ databases">
        <title>Cohnella phylogeny.</title>
        <authorList>
            <person name="Dunlap C."/>
        </authorList>
    </citation>
    <scope>NUCLEOTIDE SEQUENCE [LARGE SCALE GENOMIC DNA]</scope>
    <source>
        <strain evidence="2 3">DSM 103658</strain>
    </source>
</reference>
<feature type="compositionally biased region" description="Basic and acidic residues" evidence="1">
    <location>
        <begin position="104"/>
        <end position="113"/>
    </location>
</feature>